<evidence type="ECO:0000313" key="2">
    <source>
        <dbReference type="EMBL" id="BBW98200.1"/>
    </source>
</evidence>
<organism evidence="2 3">
    <name type="scientific">Geobacillus subterraneus</name>
    <dbReference type="NCBI Taxonomy" id="129338"/>
    <lineage>
        <taxon>Bacteria</taxon>
        <taxon>Bacillati</taxon>
        <taxon>Bacillota</taxon>
        <taxon>Bacilli</taxon>
        <taxon>Bacillales</taxon>
        <taxon>Anoxybacillaceae</taxon>
        <taxon>Geobacillus</taxon>
    </lineage>
</organism>
<gene>
    <name evidence="2" type="ORF">GsuE55_30330</name>
</gene>
<evidence type="ECO:0000256" key="1">
    <source>
        <dbReference type="SAM" id="MobiDB-lite"/>
    </source>
</evidence>
<protein>
    <submittedName>
        <fullName evidence="2">Uncharacterized protein</fullName>
    </submittedName>
</protein>
<sequence>MTPSGGEPELDRTKSGGRPLIGETRWRACEEVMPPKQDRSVANRWRLKLDSVIRGFFRRLSSFEGMNFLVDNQNRMDIIITVENNSRIICRSAIAQR</sequence>
<dbReference type="AlphaFoldDB" id="A0A679FQ72"/>
<name>A0A679FQ72_9BACL</name>
<dbReference type="Proteomes" id="UP000501421">
    <property type="component" value="Chromosome"/>
</dbReference>
<feature type="region of interest" description="Disordered" evidence="1">
    <location>
        <begin position="1"/>
        <end position="20"/>
    </location>
</feature>
<accession>A0A679FQ72</accession>
<dbReference type="EMBL" id="AP022557">
    <property type="protein sequence ID" value="BBW98200.1"/>
    <property type="molecule type" value="Genomic_DNA"/>
</dbReference>
<proteinExistence type="predicted"/>
<keyword evidence="3" id="KW-1185">Reference proteome</keyword>
<evidence type="ECO:0000313" key="3">
    <source>
        <dbReference type="Proteomes" id="UP000501421"/>
    </source>
</evidence>
<reference evidence="3" key="1">
    <citation type="journal article" date="2020" name="Microbiol. Resour. Announc.">
        <title>Complete Genome Sequence of Geobacillus sp. Strain E55-1, Isolated from Mine Geyser in Japan.</title>
        <authorList>
            <person name="Miyazaki K."/>
            <person name="Hase E."/>
            <person name="Tokito N."/>
        </authorList>
    </citation>
    <scope>NUCLEOTIDE SEQUENCE [LARGE SCALE GENOMIC DNA]</scope>
    <source>
        <strain evidence="3">E55-1</strain>
    </source>
</reference>